<dbReference type="Gene3D" id="3.30.420.40">
    <property type="match status" value="2"/>
</dbReference>
<keyword evidence="3 7" id="KW-0547">Nucleotide-binding</keyword>
<proteinExistence type="inferred from homology"/>
<keyword evidence="2" id="KW-0597">Phosphoprotein</keyword>
<sequence length="508" mass="54409">MGRVIGIDLGTTYCAMAALNDAGVPDIVPNREGERITPSVVLFQGDIAIVGSQAKRSAASAPEDTVQFVKRHMGEKSIVYTTEAGKDLRPEEISALILKRLKEDAELHFGEPVDRAVITVPAYFDDARRTATRDAGTIAGLEVLRVLNEPTAAAIAYGLRHADAGVFLVYDLGGGTFDVTVMRSAGDELEVLATAGDRNLGGYDWDNRLMKHVDAEIVAAGGASVLAGDEARIAELRDKAEIAKRTLSTSEQCSIVLSVDGAHHHVKVTRETFERMTSSLLGRTESLARQVVEEARLSWAQIDRTLLVGGSTRMPMVTRLLESMSGRPAERGVAQDEVVAMGAAILAAAENSAAPDALAQVTGGALTAVRDVTSQSLGVEVLADGERVENSVIVPRNSRLPCGVAKKYATMYHDQRGILLKVTEGEDTDMAYVNVIGQSEIRIPVAGLPEGHPVEVRLSYDIDAIIHVQVTDGQTGQHWGEFEIERVANMDGGQLRAAGDRLRAAEVI</sequence>
<keyword evidence="5" id="KW-0346">Stress response</keyword>
<evidence type="ECO:0000256" key="2">
    <source>
        <dbReference type="ARBA" id="ARBA00022553"/>
    </source>
</evidence>
<dbReference type="PANTHER" id="PTHR19375">
    <property type="entry name" value="HEAT SHOCK PROTEIN 70KDA"/>
    <property type="match status" value="1"/>
</dbReference>
<evidence type="ECO:0000256" key="7">
    <source>
        <dbReference type="RuleBase" id="RU003322"/>
    </source>
</evidence>
<dbReference type="PROSITE" id="PS00297">
    <property type="entry name" value="HSP70_1"/>
    <property type="match status" value="1"/>
</dbReference>
<name>A0ABP4R8H4_9ACTN</name>
<keyword evidence="9" id="KW-1185">Reference proteome</keyword>
<dbReference type="PRINTS" id="PR00301">
    <property type="entry name" value="HEATSHOCK70"/>
</dbReference>
<dbReference type="Gene3D" id="3.90.640.10">
    <property type="entry name" value="Actin, Chain A, domain 4"/>
    <property type="match status" value="1"/>
</dbReference>
<evidence type="ECO:0000256" key="5">
    <source>
        <dbReference type="ARBA" id="ARBA00023016"/>
    </source>
</evidence>
<keyword evidence="4 7" id="KW-0067">ATP-binding</keyword>
<dbReference type="InterPro" id="IPR029047">
    <property type="entry name" value="HSP70_peptide-bd_sf"/>
</dbReference>
<dbReference type="InterPro" id="IPR043129">
    <property type="entry name" value="ATPase_NBD"/>
</dbReference>
<dbReference type="InterPro" id="IPR018181">
    <property type="entry name" value="Heat_shock_70_CS"/>
</dbReference>
<dbReference type="Pfam" id="PF00012">
    <property type="entry name" value="HSP70"/>
    <property type="match status" value="1"/>
</dbReference>
<evidence type="ECO:0000256" key="1">
    <source>
        <dbReference type="ARBA" id="ARBA00007381"/>
    </source>
</evidence>
<dbReference type="InterPro" id="IPR013126">
    <property type="entry name" value="Hsp_70_fam"/>
</dbReference>
<dbReference type="PROSITE" id="PS00329">
    <property type="entry name" value="HSP70_2"/>
    <property type="match status" value="1"/>
</dbReference>
<dbReference type="Gene3D" id="2.60.34.10">
    <property type="entry name" value="Substrate Binding Domain Of DNAk, Chain A, domain 1"/>
    <property type="match status" value="1"/>
</dbReference>
<dbReference type="RefSeq" id="WP_346106774.1">
    <property type="nucleotide sequence ID" value="NZ_BAAAMU010000026.1"/>
</dbReference>
<reference evidence="9" key="1">
    <citation type="journal article" date="2019" name="Int. J. Syst. Evol. Microbiol.">
        <title>The Global Catalogue of Microorganisms (GCM) 10K type strain sequencing project: providing services to taxonomists for standard genome sequencing and annotation.</title>
        <authorList>
            <consortium name="The Broad Institute Genomics Platform"/>
            <consortium name="The Broad Institute Genome Sequencing Center for Infectious Disease"/>
            <person name="Wu L."/>
            <person name="Ma J."/>
        </authorList>
    </citation>
    <scope>NUCLEOTIDE SEQUENCE [LARGE SCALE GENOMIC DNA]</scope>
    <source>
        <strain evidence="9">JCM 13929</strain>
    </source>
</reference>
<organism evidence="8 9">
    <name type="scientific">Nonomuraea maheshkhaliensis</name>
    <dbReference type="NCBI Taxonomy" id="419590"/>
    <lineage>
        <taxon>Bacteria</taxon>
        <taxon>Bacillati</taxon>
        <taxon>Actinomycetota</taxon>
        <taxon>Actinomycetes</taxon>
        <taxon>Streptosporangiales</taxon>
        <taxon>Streptosporangiaceae</taxon>
        <taxon>Nonomuraea</taxon>
    </lineage>
</organism>
<dbReference type="SUPFAM" id="SSF100920">
    <property type="entry name" value="Heat shock protein 70kD (HSP70), peptide-binding domain"/>
    <property type="match status" value="1"/>
</dbReference>
<evidence type="ECO:0000313" key="8">
    <source>
        <dbReference type="EMBL" id="GAA1638937.1"/>
    </source>
</evidence>
<evidence type="ECO:0000256" key="3">
    <source>
        <dbReference type="ARBA" id="ARBA00022741"/>
    </source>
</evidence>
<dbReference type="Proteomes" id="UP001500064">
    <property type="component" value="Unassembled WGS sequence"/>
</dbReference>
<comment type="similarity">
    <text evidence="1 7">Belongs to the heat shock protein 70 family.</text>
</comment>
<evidence type="ECO:0000256" key="4">
    <source>
        <dbReference type="ARBA" id="ARBA00022840"/>
    </source>
</evidence>
<keyword evidence="6" id="KW-0143">Chaperone</keyword>
<protein>
    <submittedName>
        <fullName evidence="8">Hsp70 family protein</fullName>
    </submittedName>
</protein>
<gene>
    <name evidence="8" type="ORF">GCM10009733_040100</name>
</gene>
<dbReference type="SUPFAM" id="SSF53067">
    <property type="entry name" value="Actin-like ATPase domain"/>
    <property type="match status" value="2"/>
</dbReference>
<dbReference type="EMBL" id="BAAAMU010000026">
    <property type="protein sequence ID" value="GAA1638937.1"/>
    <property type="molecule type" value="Genomic_DNA"/>
</dbReference>
<comment type="caution">
    <text evidence="8">The sequence shown here is derived from an EMBL/GenBank/DDBJ whole genome shotgun (WGS) entry which is preliminary data.</text>
</comment>
<evidence type="ECO:0000256" key="6">
    <source>
        <dbReference type="ARBA" id="ARBA00023186"/>
    </source>
</evidence>
<accession>A0ABP4R8H4</accession>
<evidence type="ECO:0000313" key="9">
    <source>
        <dbReference type="Proteomes" id="UP001500064"/>
    </source>
</evidence>